<feature type="transmembrane region" description="Helical" evidence="2">
    <location>
        <begin position="446"/>
        <end position="465"/>
    </location>
</feature>
<protein>
    <recommendedName>
        <fullName evidence="3">J domain-containing protein</fullName>
    </recommendedName>
</protein>
<proteinExistence type="predicted"/>
<gene>
    <name evidence="4" type="ORF">GFSPODELE1_LOCUS7054</name>
</gene>
<keyword evidence="2" id="KW-0472">Membrane</keyword>
<dbReference type="InterPro" id="IPR052243">
    <property type="entry name" value="Mito_inner_membrane_organizer"/>
</dbReference>
<keyword evidence="1" id="KW-0143">Chaperone</keyword>
<dbReference type="InterPro" id="IPR036869">
    <property type="entry name" value="J_dom_sf"/>
</dbReference>
<dbReference type="PRINTS" id="PR00625">
    <property type="entry name" value="JDOMAIN"/>
</dbReference>
<dbReference type="Pfam" id="PF11875">
    <property type="entry name" value="DnaJ-like_C11_C"/>
    <property type="match status" value="1"/>
</dbReference>
<keyword evidence="5" id="KW-1185">Reference proteome</keyword>
<evidence type="ECO:0000256" key="2">
    <source>
        <dbReference type="SAM" id="Phobius"/>
    </source>
</evidence>
<dbReference type="SMART" id="SM00271">
    <property type="entry name" value="DnaJ"/>
    <property type="match status" value="1"/>
</dbReference>
<name>A0ABP1DM04_9APHY</name>
<dbReference type="CDD" id="cd06257">
    <property type="entry name" value="DnaJ"/>
    <property type="match status" value="1"/>
</dbReference>
<dbReference type="EMBL" id="OZ037948">
    <property type="protein sequence ID" value="CAL1708856.1"/>
    <property type="molecule type" value="Genomic_DNA"/>
</dbReference>
<dbReference type="PANTHER" id="PTHR44157:SF1">
    <property type="entry name" value="DNAJ HOMOLOG SUBFAMILY C MEMBER 11"/>
    <property type="match status" value="1"/>
</dbReference>
<dbReference type="PANTHER" id="PTHR44157">
    <property type="entry name" value="DNAJ HOMOLOG SUBFAMILY C MEMBER 11"/>
    <property type="match status" value="1"/>
</dbReference>
<keyword evidence="2" id="KW-0812">Transmembrane</keyword>
<evidence type="ECO:0000256" key="1">
    <source>
        <dbReference type="ARBA" id="ARBA00023186"/>
    </source>
</evidence>
<evidence type="ECO:0000313" key="4">
    <source>
        <dbReference type="EMBL" id="CAL1708856.1"/>
    </source>
</evidence>
<accession>A0ABP1DM04</accession>
<feature type="domain" description="J" evidence="3">
    <location>
        <begin position="21"/>
        <end position="89"/>
    </location>
</feature>
<evidence type="ECO:0000313" key="5">
    <source>
        <dbReference type="Proteomes" id="UP001497453"/>
    </source>
</evidence>
<organism evidence="4 5">
    <name type="scientific">Somion occarium</name>
    <dbReference type="NCBI Taxonomy" id="3059160"/>
    <lineage>
        <taxon>Eukaryota</taxon>
        <taxon>Fungi</taxon>
        <taxon>Dikarya</taxon>
        <taxon>Basidiomycota</taxon>
        <taxon>Agaricomycotina</taxon>
        <taxon>Agaricomycetes</taxon>
        <taxon>Polyporales</taxon>
        <taxon>Cerrenaceae</taxon>
        <taxon>Somion</taxon>
    </lineage>
</organism>
<dbReference type="InterPro" id="IPR001623">
    <property type="entry name" value="DnaJ_domain"/>
</dbReference>
<reference evidence="5" key="1">
    <citation type="submission" date="2024-04" db="EMBL/GenBank/DDBJ databases">
        <authorList>
            <person name="Shaw F."/>
            <person name="Minotto A."/>
        </authorList>
    </citation>
    <scope>NUCLEOTIDE SEQUENCE [LARGE SCALE GENOMIC DNA]</scope>
</reference>
<dbReference type="Gene3D" id="1.10.287.110">
    <property type="entry name" value="DnaJ domain"/>
    <property type="match status" value="1"/>
</dbReference>
<sequence length="632" mass="71453">MSQSRPENGNTPNDAENNNEYFYTVLNLPRTASDHDIRERYMHLSVIFHPDKQLDESRVETATKNFLEIQKAYEVLSDPVRREAYDLMGLKGLQLLRNIDAQALSRDEVRAQLLEIKRREHEMHVDELITPRGRVSLGLDASSLLYKTGTRVSLYEEPKGRLSGVGRSGFAVQHSLAKQVRQGTSVSMLARLSAGRDPDRRSGGAFWGTVRHQFSPRFECQATTSLLRFGTLKLGGNYRHEDYTVASHITFRPSIIDIIHHVYNHPSHAGKVLPSSIPVTLAFSRRLFPTSNAQGLFSFSTTSQFVDMQLSYLSDPYPFDLSAEADELSHATLSERSLHLPSRSGLVGERYWRVGMGIRGALPSLNAQYVLNFSELNIQLRNLVELGLLGVAVVVGAGWTSEDTSSNVSADVELSAGGVALELNFSYLHQHFHMPIALSHEYDPALAFWTALMPSTAFVLAYHFVFKPRNRRRRLDFLRQARRELKEAKPEILRQHEETVYLLRDTARRHTQAEASIDGLVILEAWYGPEEQVEGFESLDLNVTIPIQVLVRKSQLYIPGRRSKTVLRSVCCIRTPFTEGNHDWIDPISTSQHRCNACGANKESADFLWFPGSFCVPTEALLVVTLQWYRLS</sequence>
<keyword evidence="2" id="KW-1133">Transmembrane helix</keyword>
<dbReference type="Pfam" id="PF00226">
    <property type="entry name" value="DnaJ"/>
    <property type="match status" value="1"/>
</dbReference>
<dbReference type="Pfam" id="PF22774">
    <property type="entry name" value="DNAJC11_beta-barrel"/>
    <property type="match status" value="1"/>
</dbReference>
<dbReference type="Proteomes" id="UP001497453">
    <property type="component" value="Chromosome 5"/>
</dbReference>
<dbReference type="SUPFAM" id="SSF46565">
    <property type="entry name" value="Chaperone J-domain"/>
    <property type="match status" value="1"/>
</dbReference>
<dbReference type="InterPro" id="IPR024586">
    <property type="entry name" value="DnaJ-like_C11_C"/>
</dbReference>
<evidence type="ECO:0000259" key="3">
    <source>
        <dbReference type="PROSITE" id="PS50076"/>
    </source>
</evidence>
<dbReference type="PROSITE" id="PS50076">
    <property type="entry name" value="DNAJ_2"/>
    <property type="match status" value="1"/>
</dbReference>
<dbReference type="InterPro" id="IPR055225">
    <property type="entry name" value="DNAJC11-like_beta-barrel"/>
</dbReference>